<keyword evidence="2" id="KW-0732">Signal</keyword>
<evidence type="ECO:0000313" key="4">
    <source>
        <dbReference type="EMBL" id="ADL35934.1"/>
    </source>
</evidence>
<sequence>MKKIVAALLTIILILACTYAVIKPHSTSTTEVTDSAEQLVVVDTHSQDGETTVGISMPDKLLERWNKDGAYLRTQFERNGCKVMLRYANNLIDTQIDDILYMIQEGADLLVIAAVDGSALTDVLEIARSANVKIIAYDRLIMDSDVVDYYVSFDNYKVGVLQAKYIIRILDLDHSDAARHIEFVTGDPVDNNARYFYNGAMDTIKPYLDSGKLIPLSGQVNFYETSTAQWSTDIAQQRLQIILNSYYPEGIQLDAVLCANDSTALGATRALESDYTSKNPVAVTGQDADIANIYNILNGTQGMTVFKALTEESVVTVTLALAILDGQTPSESLITNSDWSFKCTYNTTDYFNGQEIVPSYLLEPIVVTADNIESRLFDTGYYKRNSAGLIYAAK</sequence>
<dbReference type="SUPFAM" id="SSF53822">
    <property type="entry name" value="Periplasmic binding protein-like I"/>
    <property type="match status" value="1"/>
</dbReference>
<dbReference type="RefSeq" id="WP_013282584.1">
    <property type="nucleotide sequence ID" value="NC_014388.1"/>
</dbReference>
<dbReference type="PANTHER" id="PTHR30036:SF1">
    <property type="entry name" value="D-XYLOSE-BINDING PERIPLASMIC PROTEIN"/>
    <property type="match status" value="1"/>
</dbReference>
<dbReference type="EMBL" id="CP001811">
    <property type="protein sequence ID" value="ADL35934.1"/>
    <property type="molecule type" value="Genomic_DNA"/>
</dbReference>
<evidence type="ECO:0000256" key="1">
    <source>
        <dbReference type="ARBA" id="ARBA00004196"/>
    </source>
</evidence>
<organism evidence="4 5">
    <name type="scientific">Butyrivibrio proteoclasticus (strain ATCC 51982 / DSM 14932 / B316)</name>
    <name type="common">Clostridium proteoclasticum</name>
    <dbReference type="NCBI Taxonomy" id="515622"/>
    <lineage>
        <taxon>Bacteria</taxon>
        <taxon>Bacillati</taxon>
        <taxon>Bacillota</taxon>
        <taxon>Clostridia</taxon>
        <taxon>Lachnospirales</taxon>
        <taxon>Lachnospiraceae</taxon>
        <taxon>Butyrivibrio</taxon>
    </lineage>
</organism>
<evidence type="ECO:0000256" key="2">
    <source>
        <dbReference type="ARBA" id="ARBA00022729"/>
    </source>
</evidence>
<keyword evidence="5" id="KW-1185">Reference proteome</keyword>
<dbReference type="PANTHER" id="PTHR30036">
    <property type="entry name" value="D-XYLOSE-BINDING PERIPLASMIC PROTEIN"/>
    <property type="match status" value="1"/>
</dbReference>
<feature type="domain" description="Periplasmic binding protein" evidence="3">
    <location>
        <begin position="54"/>
        <end position="327"/>
    </location>
</feature>
<comment type="subcellular location">
    <subcellularLocation>
        <location evidence="1">Cell envelope</location>
    </subcellularLocation>
</comment>
<accession>E0S3F2</accession>
<proteinExistence type="predicted"/>
<protein>
    <submittedName>
        <fullName evidence="4">Sugar ABC transporter substrate-binding protein</fullName>
    </submittedName>
</protein>
<evidence type="ECO:0000313" key="5">
    <source>
        <dbReference type="Proteomes" id="UP000001299"/>
    </source>
</evidence>
<dbReference type="InterPro" id="IPR028082">
    <property type="entry name" value="Peripla_BP_I"/>
</dbReference>
<dbReference type="eggNOG" id="COG4213">
    <property type="taxonomic scope" value="Bacteria"/>
</dbReference>
<dbReference type="AlphaFoldDB" id="E0S3F2"/>
<dbReference type="PROSITE" id="PS51257">
    <property type="entry name" value="PROKAR_LIPOPROTEIN"/>
    <property type="match status" value="1"/>
</dbReference>
<name>E0S3F2_BUTPB</name>
<dbReference type="CDD" id="cd19994">
    <property type="entry name" value="PBP1_ChvE"/>
    <property type="match status" value="1"/>
</dbReference>
<dbReference type="Proteomes" id="UP000001299">
    <property type="component" value="Chromosome 2"/>
</dbReference>
<dbReference type="STRING" id="515622.bpr_III248"/>
<evidence type="ECO:0000259" key="3">
    <source>
        <dbReference type="Pfam" id="PF13407"/>
    </source>
</evidence>
<reference evidence="4 5" key="1">
    <citation type="journal article" date="2010" name="PLoS ONE">
        <title>The glycobiome of the rumen bacterium Butyrivibrio proteoclasticus B316(T) highlights adaptation to a polysaccharide-rich environment.</title>
        <authorList>
            <person name="Kelly W.J."/>
            <person name="Leahy S.C."/>
            <person name="Altermann E."/>
            <person name="Yeoman C.J."/>
            <person name="Dunne J.C."/>
            <person name="Kong Z."/>
            <person name="Pacheco D.M."/>
            <person name="Li D."/>
            <person name="Noel S.J."/>
            <person name="Moon C.D."/>
            <person name="Cookson A.L."/>
            <person name="Attwood G.T."/>
        </authorList>
    </citation>
    <scope>NUCLEOTIDE SEQUENCE [LARGE SCALE GENOMIC DNA]</scope>
    <source>
        <strain evidence="5">ATCC 51982 / DSM 14932 / B316</strain>
    </source>
</reference>
<dbReference type="InterPro" id="IPR050555">
    <property type="entry name" value="Bact_Solute-Bind_Prot2"/>
</dbReference>
<gene>
    <name evidence="4" type="ordered locus">bpr_III248</name>
</gene>
<dbReference type="GO" id="GO:0030246">
    <property type="term" value="F:carbohydrate binding"/>
    <property type="evidence" value="ECO:0007669"/>
    <property type="project" value="TreeGrafter"/>
</dbReference>
<dbReference type="KEGG" id="bpb:bpr_III248"/>
<dbReference type="HOGENOM" id="CLU_037628_13_1_9"/>
<dbReference type="InterPro" id="IPR025997">
    <property type="entry name" value="SBP_2_dom"/>
</dbReference>
<dbReference type="GO" id="GO:0030288">
    <property type="term" value="C:outer membrane-bounded periplasmic space"/>
    <property type="evidence" value="ECO:0007669"/>
    <property type="project" value="TreeGrafter"/>
</dbReference>
<dbReference type="Pfam" id="PF13407">
    <property type="entry name" value="Peripla_BP_4"/>
    <property type="match status" value="1"/>
</dbReference>
<dbReference type="Gene3D" id="3.40.50.2300">
    <property type="match status" value="2"/>
</dbReference>